<comment type="caution">
    <text evidence="2">The sequence shown here is derived from an EMBL/GenBank/DDBJ whole genome shotgun (WGS) entry which is preliminary data.</text>
</comment>
<feature type="compositionally biased region" description="Basic and acidic residues" evidence="1">
    <location>
        <begin position="107"/>
        <end position="116"/>
    </location>
</feature>
<name>A0A5B7EPB8_PORTR</name>
<gene>
    <name evidence="2" type="ORF">E2C01_030004</name>
</gene>
<evidence type="ECO:0000256" key="1">
    <source>
        <dbReference type="SAM" id="MobiDB-lite"/>
    </source>
</evidence>
<feature type="region of interest" description="Disordered" evidence="1">
    <location>
        <begin position="91"/>
        <end position="116"/>
    </location>
</feature>
<accession>A0A5B7EPB8</accession>
<proteinExistence type="predicted"/>
<dbReference type="AlphaFoldDB" id="A0A5B7EPB8"/>
<organism evidence="2 3">
    <name type="scientific">Portunus trituberculatus</name>
    <name type="common">Swimming crab</name>
    <name type="synonym">Neptunus trituberculatus</name>
    <dbReference type="NCBI Taxonomy" id="210409"/>
    <lineage>
        <taxon>Eukaryota</taxon>
        <taxon>Metazoa</taxon>
        <taxon>Ecdysozoa</taxon>
        <taxon>Arthropoda</taxon>
        <taxon>Crustacea</taxon>
        <taxon>Multicrustacea</taxon>
        <taxon>Malacostraca</taxon>
        <taxon>Eumalacostraca</taxon>
        <taxon>Eucarida</taxon>
        <taxon>Decapoda</taxon>
        <taxon>Pleocyemata</taxon>
        <taxon>Brachyura</taxon>
        <taxon>Eubrachyura</taxon>
        <taxon>Portunoidea</taxon>
        <taxon>Portunidae</taxon>
        <taxon>Portuninae</taxon>
        <taxon>Portunus</taxon>
    </lineage>
</organism>
<evidence type="ECO:0000313" key="3">
    <source>
        <dbReference type="Proteomes" id="UP000324222"/>
    </source>
</evidence>
<keyword evidence="3" id="KW-1185">Reference proteome</keyword>
<dbReference type="Proteomes" id="UP000324222">
    <property type="component" value="Unassembled WGS sequence"/>
</dbReference>
<evidence type="ECO:0000313" key="2">
    <source>
        <dbReference type="EMBL" id="MPC36540.1"/>
    </source>
</evidence>
<reference evidence="2 3" key="1">
    <citation type="submission" date="2019-05" db="EMBL/GenBank/DDBJ databases">
        <title>Another draft genome of Portunus trituberculatus and its Hox gene families provides insights of decapod evolution.</title>
        <authorList>
            <person name="Jeong J.-H."/>
            <person name="Song I."/>
            <person name="Kim S."/>
            <person name="Choi T."/>
            <person name="Kim D."/>
            <person name="Ryu S."/>
            <person name="Kim W."/>
        </authorList>
    </citation>
    <scope>NUCLEOTIDE SEQUENCE [LARGE SCALE GENOMIC DNA]</scope>
    <source>
        <tissue evidence="2">Muscle</tissue>
    </source>
</reference>
<dbReference type="EMBL" id="VSRR010003542">
    <property type="protein sequence ID" value="MPC36540.1"/>
    <property type="molecule type" value="Genomic_DNA"/>
</dbReference>
<protein>
    <submittedName>
        <fullName evidence="2">Uncharacterized protein</fullName>
    </submittedName>
</protein>
<sequence length="116" mass="12173">MRPTVAPEPEANQTLLFRRKTCNASEVKGHASGNLTHAPAAALGHGATRGTLTHLFGKDGDVLVEGFGGADVPASHTGLPRRACGELTLLEDQRQQGKQRVPAGGTQHEDNSTLRG</sequence>